<dbReference type="InterPro" id="IPR031730">
    <property type="entry name" value="Carbam_trans_C"/>
</dbReference>
<dbReference type="RefSeq" id="WP_093168571.1">
    <property type="nucleotide sequence ID" value="NZ_FNCN01000003.1"/>
</dbReference>
<dbReference type="InterPro" id="IPR043129">
    <property type="entry name" value="ATPase_NBD"/>
</dbReference>
<name>A0A1G7TG61_9ACTN</name>
<dbReference type="PANTHER" id="PTHR34847">
    <property type="entry name" value="NODULATION PROTEIN U"/>
    <property type="match status" value="1"/>
</dbReference>
<evidence type="ECO:0000313" key="5">
    <source>
        <dbReference type="Proteomes" id="UP000198923"/>
    </source>
</evidence>
<evidence type="ECO:0000256" key="1">
    <source>
        <dbReference type="ARBA" id="ARBA00006129"/>
    </source>
</evidence>
<dbReference type="EMBL" id="FNCN01000003">
    <property type="protein sequence ID" value="SDG34293.1"/>
    <property type="molecule type" value="Genomic_DNA"/>
</dbReference>
<dbReference type="InterPro" id="IPR038152">
    <property type="entry name" value="Carbam_trans_C_sf"/>
</dbReference>
<organism evidence="4 5">
    <name type="scientific">Sinosporangium album</name>
    <dbReference type="NCBI Taxonomy" id="504805"/>
    <lineage>
        <taxon>Bacteria</taxon>
        <taxon>Bacillati</taxon>
        <taxon>Actinomycetota</taxon>
        <taxon>Actinomycetes</taxon>
        <taxon>Streptosporangiales</taxon>
        <taxon>Streptosporangiaceae</taxon>
        <taxon>Sinosporangium</taxon>
    </lineage>
</organism>
<dbReference type="AlphaFoldDB" id="A0A1G7TG61"/>
<dbReference type="CDD" id="cd24098">
    <property type="entry name" value="ASKHA_NBD_TobZ_N"/>
    <property type="match status" value="1"/>
</dbReference>
<reference evidence="4 5" key="1">
    <citation type="submission" date="2016-10" db="EMBL/GenBank/DDBJ databases">
        <authorList>
            <person name="de Groot N.N."/>
        </authorList>
    </citation>
    <scope>NUCLEOTIDE SEQUENCE [LARGE SCALE GENOMIC DNA]</scope>
    <source>
        <strain evidence="4 5">CPCC 201354</strain>
    </source>
</reference>
<gene>
    <name evidence="4" type="ORF">SAMN05421505_103266</name>
</gene>
<dbReference type="InterPro" id="IPR003696">
    <property type="entry name" value="Carbtransf_dom"/>
</dbReference>
<accession>A0A1G7TG61</accession>
<keyword evidence="5" id="KW-1185">Reference proteome</keyword>
<dbReference type="OrthoDB" id="9780777at2"/>
<dbReference type="Pfam" id="PF02543">
    <property type="entry name" value="Carbam_trans_N"/>
    <property type="match status" value="1"/>
</dbReference>
<dbReference type="PANTHER" id="PTHR34847:SF1">
    <property type="entry name" value="NODULATION PROTEIN U"/>
    <property type="match status" value="1"/>
</dbReference>
<feature type="domain" description="Carbamoyltransferase" evidence="2">
    <location>
        <begin position="5"/>
        <end position="326"/>
    </location>
</feature>
<evidence type="ECO:0000313" key="4">
    <source>
        <dbReference type="EMBL" id="SDG34293.1"/>
    </source>
</evidence>
<dbReference type="GO" id="GO:0016740">
    <property type="term" value="F:transferase activity"/>
    <property type="evidence" value="ECO:0007669"/>
    <property type="project" value="UniProtKB-KW"/>
</dbReference>
<dbReference type="InterPro" id="IPR051338">
    <property type="entry name" value="NodU/CmcH_Carbamoyltrnsfr"/>
</dbReference>
<dbReference type="Proteomes" id="UP000198923">
    <property type="component" value="Unassembled WGS sequence"/>
</dbReference>
<dbReference type="Pfam" id="PF16861">
    <property type="entry name" value="Carbam_trans_C"/>
    <property type="match status" value="1"/>
</dbReference>
<dbReference type="Gene3D" id="3.30.420.40">
    <property type="match status" value="2"/>
</dbReference>
<feature type="domain" description="Carbamoyltransferase C-terminal" evidence="3">
    <location>
        <begin position="383"/>
        <end position="571"/>
    </location>
</feature>
<keyword evidence="4" id="KW-0808">Transferase</keyword>
<evidence type="ECO:0000259" key="2">
    <source>
        <dbReference type="Pfam" id="PF02543"/>
    </source>
</evidence>
<proteinExistence type="inferred from homology"/>
<sequence length="590" mass="63876">MSDLVLGLSAHCPDSAAALIADGVPLAAVQEERFSRRCHDPSFPTLAIEYCLREAGAGLDDVAAVAYYDDPTPGTRHRPAEFRRTLTRRLGWKRRVAGTVGRSLSGLRLGQVPDILIRCHDESRAASAFLPSPFESAAVLCLGGAGDLASTTLWHGRGSQVHRLTDIRLPHSLGMLYEAFMYYCGFRSGSGEFDIAGLAPYGEPRYATLIREKIVQIQPDGSFRLNTRYIKNVRGQVVTGRAFGRLFGGPRRLPHAPLTDRELDLCASVRLVADDIVVRLARTAQRITGESRLCVAGGTVKTGGCPGETWTQPVGGNAGGTLGAALAVAADRGAPRPLLGGGDGMAFSLLGPAYGDEEIDAFLRENEIPHTRPAPAALARDVAAELAQGRVVAWFSGRMEFGPEPLGARAVLGDPRDPDMQSAMNLKVTFRESHRPLTASVLAADAKDYFRLDRDGPSMLTATEISSSRRVDQAGGTTATGLNLLHVRRSTIPAVTDVDYSARVHLIDEQSNPAYHRLLAAFKEATGCPLLAAAPFRMRGEPVVSSPGEAYACFMRTNMDVLVLGCFLLYKRDQPMWREARDWREAIRLD</sequence>
<evidence type="ECO:0000259" key="3">
    <source>
        <dbReference type="Pfam" id="PF16861"/>
    </source>
</evidence>
<dbReference type="STRING" id="504805.SAMN05421505_103266"/>
<protein>
    <submittedName>
        <fullName evidence="4">Carbamoyltransferase</fullName>
    </submittedName>
</protein>
<comment type="similarity">
    <text evidence="1">Belongs to the NodU/CmcH family.</text>
</comment>
<dbReference type="Gene3D" id="3.90.870.20">
    <property type="entry name" value="Carbamoyltransferase, C-terminal domain"/>
    <property type="match status" value="1"/>
</dbReference>
<dbReference type="SUPFAM" id="SSF53067">
    <property type="entry name" value="Actin-like ATPase domain"/>
    <property type="match status" value="1"/>
</dbReference>